<dbReference type="OrthoDB" id="44284at2759"/>
<evidence type="ECO:0000256" key="1">
    <source>
        <dbReference type="SAM" id="SignalP"/>
    </source>
</evidence>
<evidence type="ECO:0008006" key="4">
    <source>
        <dbReference type="Google" id="ProtNLM"/>
    </source>
</evidence>
<dbReference type="Proteomes" id="UP000266841">
    <property type="component" value="Unassembled WGS sequence"/>
</dbReference>
<protein>
    <recommendedName>
        <fullName evidence="4">RxLR effector protein</fullName>
    </recommendedName>
</protein>
<evidence type="ECO:0000313" key="3">
    <source>
        <dbReference type="Proteomes" id="UP000266841"/>
    </source>
</evidence>
<keyword evidence="3" id="KW-1185">Reference proteome</keyword>
<feature type="signal peptide" evidence="1">
    <location>
        <begin position="1"/>
        <end position="18"/>
    </location>
</feature>
<name>K0SK28_THAOC</name>
<gene>
    <name evidence="2" type="ORF">THAOC_20997</name>
</gene>
<feature type="chain" id="PRO_5003841199" description="RxLR effector protein" evidence="1">
    <location>
        <begin position="19"/>
        <end position="208"/>
    </location>
</feature>
<dbReference type="eggNOG" id="ENOG502S7I0">
    <property type="taxonomic scope" value="Eukaryota"/>
</dbReference>
<evidence type="ECO:0000313" key="2">
    <source>
        <dbReference type="EMBL" id="EJK58842.1"/>
    </source>
</evidence>
<sequence>MKKHALLTAVMAAGVADAYIVQTKIDAKTLSSRRTLTRLEESLRRNDRRSFMKSVSSLVLAIPAISELHIEGAAASEDEDLLLQIKEARSQLDPVPELIKQEQWDKIRAILIKPPISSCWTSRGKNKLLEDFADQLDDIEALELKEQVISHLRYLDMAAYNNVFNPIATEGTSGATKELVRSYYEDPTNELEASKLALDSLIKLVPEK</sequence>
<dbReference type="EMBL" id="AGNL01024102">
    <property type="protein sequence ID" value="EJK58842.1"/>
    <property type="molecule type" value="Genomic_DNA"/>
</dbReference>
<keyword evidence="1" id="KW-0732">Signal</keyword>
<accession>K0SK28</accession>
<comment type="caution">
    <text evidence="2">The sequence shown here is derived from an EMBL/GenBank/DDBJ whole genome shotgun (WGS) entry which is preliminary data.</text>
</comment>
<proteinExistence type="predicted"/>
<reference evidence="2 3" key="1">
    <citation type="journal article" date="2012" name="Genome Biol.">
        <title>Genome and low-iron response of an oceanic diatom adapted to chronic iron limitation.</title>
        <authorList>
            <person name="Lommer M."/>
            <person name="Specht M."/>
            <person name="Roy A.S."/>
            <person name="Kraemer L."/>
            <person name="Andreson R."/>
            <person name="Gutowska M.A."/>
            <person name="Wolf J."/>
            <person name="Bergner S.V."/>
            <person name="Schilhabel M.B."/>
            <person name="Klostermeier U.C."/>
            <person name="Beiko R.G."/>
            <person name="Rosenstiel P."/>
            <person name="Hippler M."/>
            <person name="Laroche J."/>
        </authorList>
    </citation>
    <scope>NUCLEOTIDE SEQUENCE [LARGE SCALE GENOMIC DNA]</scope>
    <source>
        <strain evidence="2 3">CCMP1005</strain>
    </source>
</reference>
<organism evidence="2 3">
    <name type="scientific">Thalassiosira oceanica</name>
    <name type="common">Marine diatom</name>
    <dbReference type="NCBI Taxonomy" id="159749"/>
    <lineage>
        <taxon>Eukaryota</taxon>
        <taxon>Sar</taxon>
        <taxon>Stramenopiles</taxon>
        <taxon>Ochrophyta</taxon>
        <taxon>Bacillariophyta</taxon>
        <taxon>Coscinodiscophyceae</taxon>
        <taxon>Thalassiosirophycidae</taxon>
        <taxon>Thalassiosirales</taxon>
        <taxon>Thalassiosiraceae</taxon>
        <taxon>Thalassiosira</taxon>
    </lineage>
</organism>
<dbReference type="AlphaFoldDB" id="K0SK28"/>